<dbReference type="EMBL" id="JAZHPM010000034">
    <property type="protein sequence ID" value="MEF2293529.1"/>
    <property type="molecule type" value="Genomic_DNA"/>
</dbReference>
<accession>A0ABU7VIP4</accession>
<dbReference type="RefSeq" id="WP_296360785.1">
    <property type="nucleotide sequence ID" value="NZ_JAZHPM010000034.1"/>
</dbReference>
<evidence type="ECO:0000313" key="3">
    <source>
        <dbReference type="Proteomes" id="UP001356080"/>
    </source>
</evidence>
<dbReference type="CDD" id="cd05827">
    <property type="entry name" value="Sortase_C"/>
    <property type="match status" value="1"/>
</dbReference>
<organism evidence="2 3">
    <name type="scientific">Virgibacillus dokdonensis</name>
    <dbReference type="NCBI Taxonomy" id="302167"/>
    <lineage>
        <taxon>Bacteria</taxon>
        <taxon>Bacillati</taxon>
        <taxon>Bacillota</taxon>
        <taxon>Bacilli</taxon>
        <taxon>Bacillales</taxon>
        <taxon>Bacillaceae</taxon>
        <taxon>Virgibacillus</taxon>
    </lineage>
</organism>
<dbReference type="Proteomes" id="UP001356080">
    <property type="component" value="Unassembled WGS sequence"/>
</dbReference>
<keyword evidence="3" id="KW-1185">Reference proteome</keyword>
<dbReference type="InterPro" id="IPR042002">
    <property type="entry name" value="Sortase_C"/>
</dbReference>
<protein>
    <submittedName>
        <fullName evidence="2">Class C sortase</fullName>
    </submittedName>
</protein>
<dbReference type="NCBIfam" id="TIGR01076">
    <property type="entry name" value="sortase_fam"/>
    <property type="match status" value="1"/>
</dbReference>
<dbReference type="SUPFAM" id="SSF63817">
    <property type="entry name" value="Sortase"/>
    <property type="match status" value="1"/>
</dbReference>
<evidence type="ECO:0000256" key="1">
    <source>
        <dbReference type="ARBA" id="ARBA00022801"/>
    </source>
</evidence>
<comment type="caution">
    <text evidence="2">The sequence shown here is derived from an EMBL/GenBank/DDBJ whole genome shotgun (WGS) entry which is preliminary data.</text>
</comment>
<dbReference type="InterPro" id="IPR023365">
    <property type="entry name" value="Sortase_dom-sf"/>
</dbReference>
<dbReference type="InterPro" id="IPR005754">
    <property type="entry name" value="Sortase"/>
</dbReference>
<gene>
    <name evidence="2" type="ORF">V2W34_16130</name>
</gene>
<evidence type="ECO:0000313" key="2">
    <source>
        <dbReference type="EMBL" id="MEF2293529.1"/>
    </source>
</evidence>
<keyword evidence="1" id="KW-0378">Hydrolase</keyword>
<dbReference type="Pfam" id="PF04203">
    <property type="entry name" value="Sortase"/>
    <property type="match status" value="1"/>
</dbReference>
<name>A0ABU7VIP4_9BACI</name>
<reference evidence="2 3" key="1">
    <citation type="submission" date="2024-01" db="EMBL/GenBank/DDBJ databases">
        <title>Survival strategy associated with biotechnological potential of Virgibacillus dokdonensis T4.6 isolated from salt-fermented shrimp paste.</title>
        <authorList>
            <person name="Doan T.V."/>
            <person name="Quach N.T."/>
            <person name="Phi Q.-T."/>
        </authorList>
    </citation>
    <scope>NUCLEOTIDE SEQUENCE [LARGE SCALE GENOMIC DNA]</scope>
    <source>
        <strain evidence="2 3">T4.6</strain>
    </source>
</reference>
<sequence>MKGKKAIILLFVAGILIFLYPHAAKLVNSYLQKQQVDQFQADLEEKPEEEINKLMEKASACNKEIFYDSSGFRDPFLDNEEKLAEFKNCLGIDDDEVFAAIEIPKLGEMIPIFLGATEETLDKGIGQIEGSSLPVGGESNHTVLAGHRGMGTKAMFRNVDELNDGDIFYIHTMTDTLTYRVYSQQVVAPDETDPLEIQKNRDLATLFTCHPYPTDRERLLIQAERVKEDEKKKKSESKQ</sequence>
<proteinExistence type="predicted"/>
<dbReference type="Gene3D" id="2.40.260.10">
    <property type="entry name" value="Sortase"/>
    <property type="match status" value="1"/>
</dbReference>
<dbReference type="NCBIfam" id="NF033745">
    <property type="entry name" value="class_C_sortase"/>
    <property type="match status" value="1"/>
</dbReference>